<keyword evidence="9" id="KW-0809">Transit peptide</keyword>
<reference evidence="25" key="1">
    <citation type="submission" date="2014-07" db="EMBL/GenBank/DDBJ databases">
        <authorList>
            <person name="Hornung V.Bastian."/>
        </authorList>
    </citation>
    <scope>NUCLEOTIDE SEQUENCE</scope>
    <source>
        <strain evidence="25">PCE-S</strain>
    </source>
</reference>
<evidence type="ECO:0000256" key="11">
    <source>
        <dbReference type="ARBA" id="ARBA00023136"/>
    </source>
</evidence>
<evidence type="ECO:0000256" key="2">
    <source>
        <dbReference type="ARBA" id="ARBA00004496"/>
    </source>
</evidence>
<evidence type="ECO:0000256" key="16">
    <source>
        <dbReference type="ARBA" id="ARBA00038848"/>
    </source>
</evidence>
<evidence type="ECO:0000256" key="8">
    <source>
        <dbReference type="ARBA" id="ARBA00022832"/>
    </source>
</evidence>
<comment type="catalytic activity">
    <reaction evidence="21">
        <text>decanoyl-CoA + H2O = decanoate + CoA + H(+)</text>
        <dbReference type="Rhea" id="RHEA:40059"/>
        <dbReference type="ChEBI" id="CHEBI:15377"/>
        <dbReference type="ChEBI" id="CHEBI:15378"/>
        <dbReference type="ChEBI" id="CHEBI:27689"/>
        <dbReference type="ChEBI" id="CHEBI:57287"/>
        <dbReference type="ChEBI" id="CHEBI:61430"/>
    </reaction>
    <physiologicalReaction direction="left-to-right" evidence="21">
        <dbReference type="Rhea" id="RHEA:40060"/>
    </physiologicalReaction>
</comment>
<keyword evidence="5" id="KW-0963">Cytoplasm</keyword>
<comment type="similarity">
    <text evidence="15">Belongs to the THEM4/THEM5 thioesterase family.</text>
</comment>
<evidence type="ECO:0000256" key="20">
    <source>
        <dbReference type="ARBA" id="ARBA00047734"/>
    </source>
</evidence>
<proteinExistence type="inferred from homology"/>
<dbReference type="GO" id="GO:0016020">
    <property type="term" value="C:membrane"/>
    <property type="evidence" value="ECO:0007669"/>
    <property type="project" value="UniProtKB-SubCell"/>
</dbReference>
<dbReference type="Gene3D" id="3.10.129.10">
    <property type="entry name" value="Hotdog Thioesterase"/>
    <property type="match status" value="1"/>
</dbReference>
<dbReference type="GO" id="GO:0016787">
    <property type="term" value="F:hydrolase activity"/>
    <property type="evidence" value="ECO:0007669"/>
    <property type="project" value="UniProtKB-KW"/>
</dbReference>
<evidence type="ECO:0000256" key="3">
    <source>
        <dbReference type="ARBA" id="ARBA00004632"/>
    </source>
</evidence>
<dbReference type="InterPro" id="IPR029069">
    <property type="entry name" value="HotDog_dom_sf"/>
</dbReference>
<keyword evidence="7" id="KW-0378">Hydrolase</keyword>
<evidence type="ECO:0000256" key="1">
    <source>
        <dbReference type="ARBA" id="ARBA00004170"/>
    </source>
</evidence>
<evidence type="ECO:0000256" key="9">
    <source>
        <dbReference type="ARBA" id="ARBA00022946"/>
    </source>
</evidence>
<evidence type="ECO:0000256" key="15">
    <source>
        <dbReference type="ARBA" id="ARBA00038456"/>
    </source>
</evidence>
<comment type="catalytic activity">
    <reaction evidence="13">
        <text>(5Z,8Z,11Z,14Z)-eicosatetraenoyl-CoA + H2O = (5Z,8Z,11Z,14Z)-eicosatetraenoate + CoA + H(+)</text>
        <dbReference type="Rhea" id="RHEA:40151"/>
        <dbReference type="ChEBI" id="CHEBI:15377"/>
        <dbReference type="ChEBI" id="CHEBI:15378"/>
        <dbReference type="ChEBI" id="CHEBI:32395"/>
        <dbReference type="ChEBI" id="CHEBI:57287"/>
        <dbReference type="ChEBI" id="CHEBI:57368"/>
    </reaction>
    <physiologicalReaction direction="left-to-right" evidence="13">
        <dbReference type="Rhea" id="RHEA:40152"/>
    </physiologicalReaction>
</comment>
<evidence type="ECO:0000256" key="22">
    <source>
        <dbReference type="ARBA" id="ARBA00048074"/>
    </source>
</evidence>
<evidence type="ECO:0000256" key="17">
    <source>
        <dbReference type="ARBA" id="ARBA00040123"/>
    </source>
</evidence>
<organism evidence="25">
    <name type="scientific">Desulfitobacterium hafniense</name>
    <name type="common">Desulfitobacterium frappieri</name>
    <dbReference type="NCBI Taxonomy" id="49338"/>
    <lineage>
        <taxon>Bacteria</taxon>
        <taxon>Bacillati</taxon>
        <taxon>Bacillota</taxon>
        <taxon>Clostridia</taxon>
        <taxon>Eubacteriales</taxon>
        <taxon>Desulfitobacteriaceae</taxon>
        <taxon>Desulfitobacterium</taxon>
    </lineage>
</organism>
<dbReference type="EC" id="3.1.2.2" evidence="16"/>
<comment type="catalytic activity">
    <reaction evidence="19">
        <text>octanoyl-CoA + H2O = octanoate + CoA + H(+)</text>
        <dbReference type="Rhea" id="RHEA:30143"/>
        <dbReference type="ChEBI" id="CHEBI:15377"/>
        <dbReference type="ChEBI" id="CHEBI:15378"/>
        <dbReference type="ChEBI" id="CHEBI:25646"/>
        <dbReference type="ChEBI" id="CHEBI:57287"/>
        <dbReference type="ChEBI" id="CHEBI:57386"/>
    </reaction>
    <physiologicalReaction direction="left-to-right" evidence="19">
        <dbReference type="Rhea" id="RHEA:30144"/>
    </physiologicalReaction>
</comment>
<keyword evidence="10" id="KW-0443">Lipid metabolism</keyword>
<protein>
    <recommendedName>
        <fullName evidence="17">Acyl-coenzyme A thioesterase THEM4</fullName>
        <ecNumber evidence="16">3.1.2.2</ecNumber>
    </recommendedName>
    <alternativeName>
        <fullName evidence="18">Thioesterase superfamily member 4</fullName>
    </alternativeName>
</protein>
<comment type="catalytic activity">
    <reaction evidence="20">
        <text>hexadecanoyl-CoA + H2O = hexadecanoate + CoA + H(+)</text>
        <dbReference type="Rhea" id="RHEA:16645"/>
        <dbReference type="ChEBI" id="CHEBI:7896"/>
        <dbReference type="ChEBI" id="CHEBI:15377"/>
        <dbReference type="ChEBI" id="CHEBI:15378"/>
        <dbReference type="ChEBI" id="CHEBI:57287"/>
        <dbReference type="ChEBI" id="CHEBI:57379"/>
        <dbReference type="EC" id="3.1.2.2"/>
    </reaction>
    <physiologicalReaction direction="left-to-right" evidence="20">
        <dbReference type="Rhea" id="RHEA:16646"/>
    </physiologicalReaction>
</comment>
<comment type="catalytic activity">
    <reaction evidence="22">
        <text>dodecanoyl-CoA + H2O = dodecanoate + CoA + H(+)</text>
        <dbReference type="Rhea" id="RHEA:30135"/>
        <dbReference type="ChEBI" id="CHEBI:15377"/>
        <dbReference type="ChEBI" id="CHEBI:15378"/>
        <dbReference type="ChEBI" id="CHEBI:18262"/>
        <dbReference type="ChEBI" id="CHEBI:57287"/>
        <dbReference type="ChEBI" id="CHEBI:57375"/>
    </reaction>
    <physiologicalReaction direction="left-to-right" evidence="22">
        <dbReference type="Rhea" id="RHEA:30136"/>
    </physiologicalReaction>
</comment>
<evidence type="ECO:0000256" key="13">
    <source>
        <dbReference type="ARBA" id="ARBA00035852"/>
    </source>
</evidence>
<evidence type="ECO:0000256" key="19">
    <source>
        <dbReference type="ARBA" id="ARBA00047588"/>
    </source>
</evidence>
<accession>A0A098B8Z8</accession>
<feature type="domain" description="Thioesterase" evidence="24">
    <location>
        <begin position="47"/>
        <end position="118"/>
    </location>
</feature>
<evidence type="ECO:0000256" key="21">
    <source>
        <dbReference type="ARBA" id="ARBA00047969"/>
    </source>
</evidence>
<evidence type="ECO:0000256" key="4">
    <source>
        <dbReference type="ARBA" id="ARBA00022475"/>
    </source>
</evidence>
<keyword evidence="12" id="KW-0966">Cell projection</keyword>
<keyword evidence="4" id="KW-1003">Cell membrane</keyword>
<evidence type="ECO:0000256" key="14">
    <source>
        <dbReference type="ARBA" id="ARBA00037002"/>
    </source>
</evidence>
<dbReference type="EMBL" id="LK996017">
    <property type="protein sequence ID" value="CDX04842.1"/>
    <property type="molecule type" value="Genomic_DNA"/>
</dbReference>
<evidence type="ECO:0000256" key="10">
    <source>
        <dbReference type="ARBA" id="ARBA00023098"/>
    </source>
</evidence>
<evidence type="ECO:0000256" key="6">
    <source>
        <dbReference type="ARBA" id="ARBA00022703"/>
    </source>
</evidence>
<dbReference type="InterPro" id="IPR052365">
    <property type="entry name" value="THEM4/THEM5_acyl-CoA_thioest"/>
</dbReference>
<dbReference type="InterPro" id="IPR006683">
    <property type="entry name" value="Thioestr_dom"/>
</dbReference>
<dbReference type="GO" id="GO:0006631">
    <property type="term" value="P:fatty acid metabolic process"/>
    <property type="evidence" value="ECO:0007669"/>
    <property type="project" value="UniProtKB-KW"/>
</dbReference>
<dbReference type="PATRIC" id="fig|49338.4.peg.5331"/>
<evidence type="ECO:0000256" key="23">
    <source>
        <dbReference type="ARBA" id="ARBA00048180"/>
    </source>
</evidence>
<comment type="catalytic activity">
    <reaction evidence="14">
        <text>(9Z)-octadecenoyl-CoA + H2O = (9Z)-octadecenoate + CoA + H(+)</text>
        <dbReference type="Rhea" id="RHEA:40139"/>
        <dbReference type="ChEBI" id="CHEBI:15377"/>
        <dbReference type="ChEBI" id="CHEBI:15378"/>
        <dbReference type="ChEBI" id="CHEBI:30823"/>
        <dbReference type="ChEBI" id="CHEBI:57287"/>
        <dbReference type="ChEBI" id="CHEBI:57387"/>
    </reaction>
    <physiologicalReaction direction="left-to-right" evidence="14">
        <dbReference type="Rhea" id="RHEA:40140"/>
    </physiologicalReaction>
</comment>
<keyword evidence="11" id="KW-0472">Membrane</keyword>
<dbReference type="RefSeq" id="WP_208926469.1">
    <property type="nucleotide sequence ID" value="NZ_JAYFNZ010000007.1"/>
</dbReference>
<dbReference type="PANTHER" id="PTHR12418:SF19">
    <property type="entry name" value="ACYL-COENZYME A THIOESTERASE THEM4"/>
    <property type="match status" value="1"/>
</dbReference>
<evidence type="ECO:0000259" key="24">
    <source>
        <dbReference type="Pfam" id="PF03061"/>
    </source>
</evidence>
<dbReference type="PANTHER" id="PTHR12418">
    <property type="entry name" value="ACYL-COENZYME A THIOESTERASE THEM4"/>
    <property type="match status" value="1"/>
</dbReference>
<dbReference type="CDD" id="cd03443">
    <property type="entry name" value="PaaI_thioesterase"/>
    <property type="match status" value="1"/>
</dbReference>
<sequence length="138" mass="15351">MSEKEYAENCFVCGEKNPIGLHLKTKNVNGKSHMELDVHENLSGFDGLMHGGFICMLLDEVMFHAVESSGETTLTLNINTNFVNPAIIGHHLVVEAWIVNRQGRKIYVEGKVTDGDKVVADAKGLYLRVDMDSFLKTI</sequence>
<dbReference type="SUPFAM" id="SSF54637">
    <property type="entry name" value="Thioesterase/thiol ester dehydrase-isomerase"/>
    <property type="match status" value="1"/>
</dbReference>
<evidence type="ECO:0000256" key="18">
    <source>
        <dbReference type="ARBA" id="ARBA00043210"/>
    </source>
</evidence>
<dbReference type="GO" id="GO:0005737">
    <property type="term" value="C:cytoplasm"/>
    <property type="evidence" value="ECO:0007669"/>
    <property type="project" value="UniProtKB-SubCell"/>
</dbReference>
<evidence type="ECO:0000256" key="12">
    <source>
        <dbReference type="ARBA" id="ARBA00023273"/>
    </source>
</evidence>
<gene>
    <name evidence="25" type="ORF">DPCES_4956</name>
</gene>
<evidence type="ECO:0000256" key="5">
    <source>
        <dbReference type="ARBA" id="ARBA00022490"/>
    </source>
</evidence>
<evidence type="ECO:0000313" key="25">
    <source>
        <dbReference type="EMBL" id="CDX04842.1"/>
    </source>
</evidence>
<keyword evidence="6" id="KW-0053">Apoptosis</keyword>
<evidence type="ECO:0000256" key="7">
    <source>
        <dbReference type="ARBA" id="ARBA00022801"/>
    </source>
</evidence>
<name>A0A098B8Z8_DESHA</name>
<dbReference type="Pfam" id="PF03061">
    <property type="entry name" value="4HBT"/>
    <property type="match status" value="1"/>
</dbReference>
<dbReference type="AlphaFoldDB" id="A0A098B8Z8"/>
<comment type="subcellular location">
    <subcellularLocation>
        <location evidence="3">Cell projection</location>
        <location evidence="3">Ruffle membrane</location>
    </subcellularLocation>
    <subcellularLocation>
        <location evidence="2">Cytoplasm</location>
    </subcellularLocation>
    <subcellularLocation>
        <location evidence="1">Membrane</location>
        <topology evidence="1">Peripheral membrane protein</topology>
    </subcellularLocation>
</comment>
<keyword evidence="8" id="KW-0276">Fatty acid metabolism</keyword>
<comment type="catalytic activity">
    <reaction evidence="23">
        <text>tetradecanoyl-CoA + H2O = tetradecanoate + CoA + H(+)</text>
        <dbReference type="Rhea" id="RHEA:40119"/>
        <dbReference type="ChEBI" id="CHEBI:15377"/>
        <dbReference type="ChEBI" id="CHEBI:15378"/>
        <dbReference type="ChEBI" id="CHEBI:30807"/>
        <dbReference type="ChEBI" id="CHEBI:57287"/>
        <dbReference type="ChEBI" id="CHEBI:57385"/>
    </reaction>
    <physiologicalReaction direction="left-to-right" evidence="23">
        <dbReference type="Rhea" id="RHEA:40120"/>
    </physiologicalReaction>
</comment>